<protein>
    <submittedName>
        <fullName evidence="1">Uncharacterized protein</fullName>
    </submittedName>
</protein>
<dbReference type="EMBL" id="JYDJ01000200">
    <property type="protein sequence ID" value="KRX40433.1"/>
    <property type="molecule type" value="Genomic_DNA"/>
</dbReference>
<organism evidence="1 2">
    <name type="scientific">Trichinella murrelli</name>
    <dbReference type="NCBI Taxonomy" id="144512"/>
    <lineage>
        <taxon>Eukaryota</taxon>
        <taxon>Metazoa</taxon>
        <taxon>Ecdysozoa</taxon>
        <taxon>Nematoda</taxon>
        <taxon>Enoplea</taxon>
        <taxon>Dorylaimia</taxon>
        <taxon>Trichinellida</taxon>
        <taxon>Trichinellidae</taxon>
        <taxon>Trichinella</taxon>
    </lineage>
</organism>
<sequence length="97" mass="10874">MPLTNIVRISRHITYVGEGDFDTMEKSTRISLQQNICDIEIPKAEIRKANIKQSPLLVLAGNCSCENSIRVCPVYIGSDGANKRCFLHFYPSDLTVD</sequence>
<name>A0A0V0TNH2_9BILA</name>
<proteinExistence type="predicted"/>
<accession>A0A0V0TNH2</accession>
<dbReference type="Proteomes" id="UP000055048">
    <property type="component" value="Unassembled WGS sequence"/>
</dbReference>
<gene>
    <name evidence="1" type="ORF">T05_16493</name>
</gene>
<keyword evidence="2" id="KW-1185">Reference proteome</keyword>
<evidence type="ECO:0000313" key="1">
    <source>
        <dbReference type="EMBL" id="KRX40433.1"/>
    </source>
</evidence>
<dbReference type="AlphaFoldDB" id="A0A0V0TNH2"/>
<comment type="caution">
    <text evidence="1">The sequence shown here is derived from an EMBL/GenBank/DDBJ whole genome shotgun (WGS) entry which is preliminary data.</text>
</comment>
<reference evidence="1 2" key="1">
    <citation type="submission" date="2015-01" db="EMBL/GenBank/DDBJ databases">
        <title>Evolution of Trichinella species and genotypes.</title>
        <authorList>
            <person name="Korhonen P.K."/>
            <person name="Edoardo P."/>
            <person name="Giuseppe L.R."/>
            <person name="Gasser R.B."/>
        </authorList>
    </citation>
    <scope>NUCLEOTIDE SEQUENCE [LARGE SCALE GENOMIC DNA]</scope>
    <source>
        <strain evidence="1">ISS417</strain>
    </source>
</reference>
<evidence type="ECO:0000313" key="2">
    <source>
        <dbReference type="Proteomes" id="UP000055048"/>
    </source>
</evidence>